<evidence type="ECO:0000313" key="2">
    <source>
        <dbReference type="Proteomes" id="UP000789525"/>
    </source>
</evidence>
<accession>A0ACA9QI99</accession>
<name>A0ACA9QI99_9GLOM</name>
<dbReference type="Proteomes" id="UP000789525">
    <property type="component" value="Unassembled WGS sequence"/>
</dbReference>
<proteinExistence type="predicted"/>
<feature type="non-terminal residue" evidence="1">
    <location>
        <position position="1"/>
    </location>
</feature>
<dbReference type="EMBL" id="CAJVPT010053450">
    <property type="protein sequence ID" value="CAG8751551.1"/>
    <property type="molecule type" value="Genomic_DNA"/>
</dbReference>
<keyword evidence="2" id="KW-1185">Reference proteome</keyword>
<organism evidence="1 2">
    <name type="scientific">Acaulospora colombiana</name>
    <dbReference type="NCBI Taxonomy" id="27376"/>
    <lineage>
        <taxon>Eukaryota</taxon>
        <taxon>Fungi</taxon>
        <taxon>Fungi incertae sedis</taxon>
        <taxon>Mucoromycota</taxon>
        <taxon>Glomeromycotina</taxon>
        <taxon>Glomeromycetes</taxon>
        <taxon>Diversisporales</taxon>
        <taxon>Acaulosporaceae</taxon>
        <taxon>Acaulospora</taxon>
    </lineage>
</organism>
<reference evidence="1" key="1">
    <citation type="submission" date="2021-06" db="EMBL/GenBank/DDBJ databases">
        <authorList>
            <person name="Kallberg Y."/>
            <person name="Tangrot J."/>
            <person name="Rosling A."/>
        </authorList>
    </citation>
    <scope>NUCLEOTIDE SEQUENCE</scope>
    <source>
        <strain evidence="1">CL356</strain>
    </source>
</reference>
<sequence>PRNHTRGGGYFDSYMDRRASTGAIMTPTTGSLSANKESVEMTASSSVDSCATVTPDKASPANGPEPPSVLVTEESTEGSSESESNSSVSSSSIIISRDGAFLNDALNEQARPLRFNSYPMDRSHLSTTSSSPAATPATTTSPASLTVPQPSWLNSPQGSMSSMTSTPSFTSASSPSQSPSSPSELSDSVKSIQQVAGGQAGVNSFDYNTFLQRDGADRHGVSNAYGSTHHRHSLSESTLDGHLPWDSVPAANAKEVDTVNVHDGWSDESGHTTPTRSSTPRGSGLAEPIDFGKRTPRAGSPAIFGENTPRQAEF</sequence>
<protein>
    <submittedName>
        <fullName evidence="1">6209_t:CDS:1</fullName>
    </submittedName>
</protein>
<comment type="caution">
    <text evidence="1">The sequence shown here is derived from an EMBL/GenBank/DDBJ whole genome shotgun (WGS) entry which is preliminary data.</text>
</comment>
<evidence type="ECO:0000313" key="1">
    <source>
        <dbReference type="EMBL" id="CAG8751551.1"/>
    </source>
</evidence>
<gene>
    <name evidence="1" type="ORF">ACOLOM_LOCUS12718</name>
</gene>
<feature type="non-terminal residue" evidence="1">
    <location>
        <position position="314"/>
    </location>
</feature>